<keyword evidence="2" id="KW-1133">Transmembrane helix</keyword>
<dbReference type="Proteomes" id="UP000237819">
    <property type="component" value="Unassembled WGS sequence"/>
</dbReference>
<dbReference type="Proteomes" id="UP000239388">
    <property type="component" value="Unassembled WGS sequence"/>
</dbReference>
<feature type="coiled-coil region" evidence="1">
    <location>
        <begin position="30"/>
        <end position="173"/>
    </location>
</feature>
<evidence type="ECO:0008006" key="7">
    <source>
        <dbReference type="Google" id="ProtNLM"/>
    </source>
</evidence>
<dbReference type="OrthoDB" id="253764at2"/>
<feature type="transmembrane region" description="Helical" evidence="2">
    <location>
        <begin position="7"/>
        <end position="28"/>
    </location>
</feature>
<reference evidence="5 6" key="1">
    <citation type="submission" date="2018-02" db="EMBL/GenBank/DDBJ databases">
        <title>Comparative genomes isolates from brazilian mangrove.</title>
        <authorList>
            <person name="Araujo J.E."/>
            <person name="Taketani R.G."/>
            <person name="Silva M.C.P."/>
            <person name="Loureco M.V."/>
            <person name="Andreote F.D."/>
        </authorList>
    </citation>
    <scope>NUCLEOTIDE SEQUENCE [LARGE SCALE GENOMIC DNA]</scope>
    <source>
        <strain evidence="3 6">NAP PRIS-MGV</strain>
        <strain evidence="4 5">Nap-Phe MGV</strain>
    </source>
</reference>
<protein>
    <recommendedName>
        <fullName evidence="7">Chromosome partition protein Smc</fullName>
    </recommendedName>
</protein>
<keyword evidence="2" id="KW-0472">Membrane</keyword>
<gene>
    <name evidence="4" type="ORF">C5Y93_01050</name>
    <name evidence="3" type="ORF">C5Y98_14800</name>
</gene>
<evidence type="ECO:0000313" key="4">
    <source>
        <dbReference type="EMBL" id="PQO48005.1"/>
    </source>
</evidence>
<dbReference type="EMBL" id="PUHZ01000002">
    <property type="protein sequence ID" value="PQO48005.1"/>
    <property type="molecule type" value="Genomic_DNA"/>
</dbReference>
<keyword evidence="1" id="KW-0175">Coiled coil</keyword>
<sequence length="274" mass="30577">MNLIGKIFTVLIFVMSLVFMAFSVAVYATHKNWKEQAQTLTSTNQQLSAKRAELEQQLADTTQKLEQERAARRYALTAVQVRSSQLERQLATQQASLDQKVKELDQKSAALDQASKVALAAETRNTELENKLQTAMQNRDAMFANVVATSDRVQTLQTNEERLKEREQQLALQVGNMTRVLNANGLTEFTNVDGIPPKLDGRITAVGANNFVEVSLGKDDGISIGNTLDIFRGDQYLGRIIIRKVSPDRAVGEIQREYRKGEIKKGDYVSTKLG</sequence>
<evidence type="ECO:0000256" key="2">
    <source>
        <dbReference type="SAM" id="Phobius"/>
    </source>
</evidence>
<name>A0A2S8FTP8_9BACT</name>
<organism evidence="3 6">
    <name type="scientific">Blastopirellula marina</name>
    <dbReference type="NCBI Taxonomy" id="124"/>
    <lineage>
        <taxon>Bacteria</taxon>
        <taxon>Pseudomonadati</taxon>
        <taxon>Planctomycetota</taxon>
        <taxon>Planctomycetia</taxon>
        <taxon>Pirellulales</taxon>
        <taxon>Pirellulaceae</taxon>
        <taxon>Blastopirellula</taxon>
    </lineage>
</organism>
<evidence type="ECO:0000313" key="5">
    <source>
        <dbReference type="Proteomes" id="UP000237819"/>
    </source>
</evidence>
<accession>A0A2S8FTP8</accession>
<evidence type="ECO:0000313" key="6">
    <source>
        <dbReference type="Proteomes" id="UP000239388"/>
    </source>
</evidence>
<dbReference type="RefSeq" id="WP_105333534.1">
    <property type="nucleotide sequence ID" value="NZ_PUHZ01000002.1"/>
</dbReference>
<comment type="caution">
    <text evidence="3">The sequence shown here is derived from an EMBL/GenBank/DDBJ whole genome shotgun (WGS) entry which is preliminary data.</text>
</comment>
<proteinExistence type="predicted"/>
<evidence type="ECO:0000313" key="3">
    <source>
        <dbReference type="EMBL" id="PQO35214.1"/>
    </source>
</evidence>
<dbReference type="EMBL" id="PUIB01000016">
    <property type="protein sequence ID" value="PQO35214.1"/>
    <property type="molecule type" value="Genomic_DNA"/>
</dbReference>
<evidence type="ECO:0000256" key="1">
    <source>
        <dbReference type="SAM" id="Coils"/>
    </source>
</evidence>
<keyword evidence="2" id="KW-0812">Transmembrane</keyword>
<dbReference type="AlphaFoldDB" id="A0A2S8FTP8"/>